<evidence type="ECO:0000313" key="1">
    <source>
        <dbReference type="EMBL" id="MBA4493770.1"/>
    </source>
</evidence>
<dbReference type="AlphaFoldDB" id="A0A7W1WPR5"/>
<protein>
    <submittedName>
        <fullName evidence="1">Uncharacterized protein</fullName>
    </submittedName>
</protein>
<sequence length="63" mass="7241">MGKTTVFHVANNFTKKASCFLFVSLKEQMKNLIVAVKMKLGLIGLIDRLTDLSKQTRTQLWHF</sequence>
<dbReference type="RefSeq" id="WP_181751008.1">
    <property type="nucleotide sequence ID" value="NZ_JACEIQ010000003.1"/>
</dbReference>
<evidence type="ECO:0000313" key="2">
    <source>
        <dbReference type="Proteomes" id="UP000535491"/>
    </source>
</evidence>
<dbReference type="Proteomes" id="UP000535491">
    <property type="component" value="Unassembled WGS sequence"/>
</dbReference>
<proteinExistence type="predicted"/>
<dbReference type="EMBL" id="JACEIQ010000003">
    <property type="protein sequence ID" value="MBA4493770.1"/>
    <property type="molecule type" value="Genomic_DNA"/>
</dbReference>
<reference evidence="1 2" key="1">
    <citation type="submission" date="2020-07" db="EMBL/GenBank/DDBJ databases">
        <authorList>
            <person name="Feng H."/>
        </authorList>
    </citation>
    <scope>NUCLEOTIDE SEQUENCE [LARGE SCALE GENOMIC DNA]</scope>
    <source>
        <strain evidence="2">s-10</strain>
    </source>
</reference>
<accession>A0A7W1WPR5</accession>
<keyword evidence="2" id="KW-1185">Reference proteome</keyword>
<comment type="caution">
    <text evidence="1">The sequence shown here is derived from an EMBL/GenBank/DDBJ whole genome shotgun (WGS) entry which is preliminary data.</text>
</comment>
<gene>
    <name evidence="1" type="ORF">H1191_05565</name>
</gene>
<organism evidence="1 2">
    <name type="scientific">Paenactinomyces guangxiensis</name>
    <dbReference type="NCBI Taxonomy" id="1490290"/>
    <lineage>
        <taxon>Bacteria</taxon>
        <taxon>Bacillati</taxon>
        <taxon>Bacillota</taxon>
        <taxon>Bacilli</taxon>
        <taxon>Bacillales</taxon>
        <taxon>Thermoactinomycetaceae</taxon>
        <taxon>Paenactinomyces</taxon>
    </lineage>
</organism>
<name>A0A7W1WPR5_9BACL</name>